<protein>
    <submittedName>
        <fullName evidence="2">Uncharacterized protein</fullName>
    </submittedName>
</protein>
<keyword evidence="3" id="KW-1185">Reference proteome</keyword>
<feature type="region of interest" description="Disordered" evidence="1">
    <location>
        <begin position="1"/>
        <end position="45"/>
    </location>
</feature>
<evidence type="ECO:0000313" key="3">
    <source>
        <dbReference type="Proteomes" id="UP000242146"/>
    </source>
</evidence>
<organism evidence="2 3">
    <name type="scientific">Hesseltinella vesiculosa</name>
    <dbReference type="NCBI Taxonomy" id="101127"/>
    <lineage>
        <taxon>Eukaryota</taxon>
        <taxon>Fungi</taxon>
        <taxon>Fungi incertae sedis</taxon>
        <taxon>Mucoromycota</taxon>
        <taxon>Mucoromycotina</taxon>
        <taxon>Mucoromycetes</taxon>
        <taxon>Mucorales</taxon>
        <taxon>Cunninghamellaceae</taxon>
        <taxon>Hesseltinella</taxon>
    </lineage>
</organism>
<dbReference type="InterPro" id="IPR012340">
    <property type="entry name" value="NA-bd_OB-fold"/>
</dbReference>
<dbReference type="SUPFAM" id="SSF50249">
    <property type="entry name" value="Nucleic acid-binding proteins"/>
    <property type="match status" value="1"/>
</dbReference>
<dbReference type="OrthoDB" id="372421at2759"/>
<comment type="caution">
    <text evidence="2">The sequence shown here is derived from an EMBL/GenBank/DDBJ whole genome shotgun (WGS) entry which is preliminary data.</text>
</comment>
<dbReference type="AlphaFoldDB" id="A0A1X2GXW3"/>
<accession>A0A1X2GXW3</accession>
<dbReference type="Gene3D" id="2.40.50.690">
    <property type="match status" value="1"/>
</dbReference>
<feature type="compositionally biased region" description="Low complexity" evidence="1">
    <location>
        <begin position="1"/>
        <end position="11"/>
    </location>
</feature>
<proteinExistence type="predicted"/>
<dbReference type="EMBL" id="MCGT01000001">
    <property type="protein sequence ID" value="ORX62930.1"/>
    <property type="molecule type" value="Genomic_DNA"/>
</dbReference>
<sequence>MQSRQYRSSSRPPGQVIAQNERTLRHQKRLPGQKQPSRLHHDDHCPHGKRRLLQINAKKPVDAFVTYDALDSDVFVCNAHTRNRALECDLVAIQHPARRAKEKKKCM</sequence>
<dbReference type="STRING" id="101127.A0A1X2GXW3"/>
<name>A0A1X2GXW3_9FUNG</name>
<evidence type="ECO:0000256" key="1">
    <source>
        <dbReference type="SAM" id="MobiDB-lite"/>
    </source>
</evidence>
<reference evidence="2 3" key="1">
    <citation type="submission" date="2016-07" db="EMBL/GenBank/DDBJ databases">
        <title>Pervasive Adenine N6-methylation of Active Genes in Fungi.</title>
        <authorList>
            <consortium name="DOE Joint Genome Institute"/>
            <person name="Mondo S.J."/>
            <person name="Dannebaum R.O."/>
            <person name="Kuo R.C."/>
            <person name="Labutti K."/>
            <person name="Haridas S."/>
            <person name="Kuo A."/>
            <person name="Salamov A."/>
            <person name="Ahrendt S.R."/>
            <person name="Lipzen A."/>
            <person name="Sullivan W."/>
            <person name="Andreopoulos W.B."/>
            <person name="Clum A."/>
            <person name="Lindquist E."/>
            <person name="Daum C."/>
            <person name="Ramamoorthy G.K."/>
            <person name="Gryganskyi A."/>
            <person name="Culley D."/>
            <person name="Magnuson J.K."/>
            <person name="James T.Y."/>
            <person name="O'Malley M.A."/>
            <person name="Stajich J.E."/>
            <person name="Spatafora J.W."/>
            <person name="Visel A."/>
            <person name="Grigoriev I.V."/>
        </authorList>
    </citation>
    <scope>NUCLEOTIDE SEQUENCE [LARGE SCALE GENOMIC DNA]</scope>
    <source>
        <strain evidence="2 3">NRRL 3301</strain>
    </source>
</reference>
<evidence type="ECO:0000313" key="2">
    <source>
        <dbReference type="EMBL" id="ORX62930.1"/>
    </source>
</evidence>
<dbReference type="Proteomes" id="UP000242146">
    <property type="component" value="Unassembled WGS sequence"/>
</dbReference>
<gene>
    <name evidence="2" type="ORF">DM01DRAFT_1331038</name>
</gene>